<dbReference type="Pfam" id="PF00884">
    <property type="entry name" value="Sulfatase"/>
    <property type="match status" value="1"/>
</dbReference>
<feature type="transmembrane region" description="Helical" evidence="6">
    <location>
        <begin position="139"/>
        <end position="156"/>
    </location>
</feature>
<evidence type="ECO:0000256" key="6">
    <source>
        <dbReference type="SAM" id="Phobius"/>
    </source>
</evidence>
<protein>
    <submittedName>
        <fullName evidence="8">Sulfatase-like hydrolase/transferase</fullName>
    </submittedName>
</protein>
<evidence type="ECO:0000313" key="9">
    <source>
        <dbReference type="Proteomes" id="UP000832011"/>
    </source>
</evidence>
<accession>A0ABY4DYS2</accession>
<evidence type="ECO:0000256" key="5">
    <source>
        <dbReference type="ARBA" id="ARBA00023136"/>
    </source>
</evidence>
<dbReference type="PANTHER" id="PTHR47371:SF3">
    <property type="entry name" value="PHOSPHOGLYCEROL TRANSFERASE I"/>
    <property type="match status" value="1"/>
</dbReference>
<feature type="domain" description="Sulfatase N-terminal" evidence="7">
    <location>
        <begin position="224"/>
        <end position="448"/>
    </location>
</feature>
<evidence type="ECO:0000256" key="4">
    <source>
        <dbReference type="ARBA" id="ARBA00022989"/>
    </source>
</evidence>
<keyword evidence="4 6" id="KW-1133">Transmembrane helix</keyword>
<evidence type="ECO:0000256" key="2">
    <source>
        <dbReference type="ARBA" id="ARBA00022475"/>
    </source>
</evidence>
<dbReference type="SUPFAM" id="SSF53649">
    <property type="entry name" value="Alkaline phosphatase-like"/>
    <property type="match status" value="1"/>
</dbReference>
<name>A0ABY4DYS2_9NEIS</name>
<gene>
    <name evidence="8" type="ORF">LVJ82_12325</name>
</gene>
<keyword evidence="9" id="KW-1185">Reference proteome</keyword>
<sequence length="472" mass="55169">MQTHWLQRNYQLPKLSINTVFWFICLLALPNILFWILAYYFGTSRPILNTDYYLAVLLLIIPNKFFKYCGILLYLLFSIFDGLAFTIQVFPFLDLGAIRYLLPFTMLAPTRYLILGTLLFVTIIFTAIAMLRISHKQNIIYSLLGILLFAILSYGLKENKYATYAGGIMGRDNYYWVQSQTYLYTNTTESDFADWMHTEPQISAYPVKKERAASHLTTPYSNKILYVVSESWGYPRTKHAQQFMLEKIASLPDIEYLQEGYFDFPGSTVQGEMRELCDFNIKNGYAFNQIPAEKFSNCIPAQLNKNHYYTYAMHGTSGRLYDRYNWYPKAGFQTTFFGENFPTLKRCVAFNGVCDTELFKIVADTFQQRQNDKIFFYWLTLTSHSPYPKEDIVNQRFNCQQFNMPTDGDICRNAQLQTQFLDNLAQLMSMPQMKGVEVIIVGDHMPPILTNEPIHPFLRWQDVSWLHFKIKP</sequence>
<evidence type="ECO:0000256" key="1">
    <source>
        <dbReference type="ARBA" id="ARBA00004651"/>
    </source>
</evidence>
<organism evidence="8 9">
    <name type="scientific">Vitreoscilla massiliensis</name>
    <dbReference type="NCBI Taxonomy" id="1689272"/>
    <lineage>
        <taxon>Bacteria</taxon>
        <taxon>Pseudomonadati</taxon>
        <taxon>Pseudomonadota</taxon>
        <taxon>Betaproteobacteria</taxon>
        <taxon>Neisseriales</taxon>
        <taxon>Neisseriaceae</taxon>
        <taxon>Vitreoscilla</taxon>
    </lineage>
</organism>
<feature type="transmembrane region" description="Helical" evidence="6">
    <location>
        <begin position="20"/>
        <end position="41"/>
    </location>
</feature>
<dbReference type="Gene3D" id="3.40.720.10">
    <property type="entry name" value="Alkaline Phosphatase, subunit A"/>
    <property type="match status" value="1"/>
</dbReference>
<evidence type="ECO:0000313" key="8">
    <source>
        <dbReference type="EMBL" id="UOO88266.1"/>
    </source>
</evidence>
<keyword evidence="3 6" id="KW-0812">Transmembrane</keyword>
<feature type="transmembrane region" description="Helical" evidence="6">
    <location>
        <begin position="114"/>
        <end position="133"/>
    </location>
</feature>
<dbReference type="RefSeq" id="WP_058356302.1">
    <property type="nucleotide sequence ID" value="NZ_CABKVG010000009.1"/>
</dbReference>
<dbReference type="InterPro" id="IPR000917">
    <property type="entry name" value="Sulfatase_N"/>
</dbReference>
<reference evidence="8 9" key="1">
    <citation type="journal article" date="2022" name="Res Sq">
        <title>Evolution of multicellular longitudinally dividing oral cavity symbionts (Neisseriaceae).</title>
        <authorList>
            <person name="Nyongesa S."/>
            <person name="Weber P."/>
            <person name="Bernet E."/>
            <person name="Pullido F."/>
            <person name="Nieckarz M."/>
            <person name="Delaby M."/>
            <person name="Nieves C."/>
            <person name="Viehboeck T."/>
            <person name="Krause N."/>
            <person name="Rivera-Millot A."/>
            <person name="Nakamura A."/>
            <person name="Vischer N."/>
            <person name="VanNieuwenhze M."/>
            <person name="Brun Y."/>
            <person name="Cava F."/>
            <person name="Bulgheresi S."/>
            <person name="Veyrier F."/>
        </authorList>
    </citation>
    <scope>NUCLEOTIDE SEQUENCE [LARGE SCALE GENOMIC DNA]</scope>
    <source>
        <strain evidence="8 9">SN4</strain>
    </source>
</reference>
<keyword evidence="2" id="KW-1003">Cell membrane</keyword>
<proteinExistence type="predicted"/>
<dbReference type="InterPro" id="IPR050448">
    <property type="entry name" value="OpgB/LTA_synthase_biosynth"/>
</dbReference>
<dbReference type="EMBL" id="CP091511">
    <property type="protein sequence ID" value="UOO88266.1"/>
    <property type="molecule type" value="Genomic_DNA"/>
</dbReference>
<dbReference type="Proteomes" id="UP000832011">
    <property type="component" value="Chromosome"/>
</dbReference>
<keyword evidence="5 6" id="KW-0472">Membrane</keyword>
<evidence type="ECO:0000259" key="7">
    <source>
        <dbReference type="Pfam" id="PF00884"/>
    </source>
</evidence>
<dbReference type="InterPro" id="IPR017850">
    <property type="entry name" value="Alkaline_phosphatase_core_sf"/>
</dbReference>
<comment type="subcellular location">
    <subcellularLocation>
        <location evidence="1">Cell membrane</location>
        <topology evidence="1">Multi-pass membrane protein</topology>
    </subcellularLocation>
</comment>
<evidence type="ECO:0000256" key="3">
    <source>
        <dbReference type="ARBA" id="ARBA00022692"/>
    </source>
</evidence>
<dbReference type="PANTHER" id="PTHR47371">
    <property type="entry name" value="LIPOTEICHOIC ACID SYNTHASE"/>
    <property type="match status" value="1"/>
</dbReference>